<feature type="non-terminal residue" evidence="8">
    <location>
        <position position="135"/>
    </location>
</feature>
<comment type="caution">
    <text evidence="8">The sequence shown here is derived from an EMBL/GenBank/DDBJ whole genome shotgun (WGS) entry which is preliminary data.</text>
</comment>
<feature type="domain" description="Myosin motor" evidence="7">
    <location>
        <begin position="2"/>
        <end position="135"/>
    </location>
</feature>
<dbReference type="PRINTS" id="PR00193">
    <property type="entry name" value="MYOSINHEAVY"/>
</dbReference>
<evidence type="ECO:0000313" key="9">
    <source>
        <dbReference type="Proteomes" id="UP001439008"/>
    </source>
</evidence>
<dbReference type="Pfam" id="PF00063">
    <property type="entry name" value="Myosin_head"/>
    <property type="match status" value="1"/>
</dbReference>
<protein>
    <recommendedName>
        <fullName evidence="7">Myosin motor domain-containing protein</fullName>
    </recommendedName>
</protein>
<dbReference type="SUPFAM" id="SSF52540">
    <property type="entry name" value="P-loop containing nucleoside triphosphate hydrolases"/>
    <property type="match status" value="1"/>
</dbReference>
<comment type="caution">
    <text evidence="6">Lacks conserved residue(s) required for the propagation of feature annotation.</text>
</comment>
<evidence type="ECO:0000256" key="2">
    <source>
        <dbReference type="ARBA" id="ARBA00022840"/>
    </source>
</evidence>
<evidence type="ECO:0000256" key="1">
    <source>
        <dbReference type="ARBA" id="ARBA00022741"/>
    </source>
</evidence>
<keyword evidence="3 6" id="KW-0518">Myosin</keyword>
<keyword evidence="9" id="KW-1185">Reference proteome</keyword>
<organism evidence="8 9">
    <name type="scientific">Bonamia ostreae</name>
    <dbReference type="NCBI Taxonomy" id="126728"/>
    <lineage>
        <taxon>Eukaryota</taxon>
        <taxon>Sar</taxon>
        <taxon>Rhizaria</taxon>
        <taxon>Endomyxa</taxon>
        <taxon>Ascetosporea</taxon>
        <taxon>Haplosporida</taxon>
        <taxon>Bonamia</taxon>
    </lineage>
</organism>
<evidence type="ECO:0000256" key="3">
    <source>
        <dbReference type="ARBA" id="ARBA00023123"/>
    </source>
</evidence>
<dbReference type="PROSITE" id="PS51456">
    <property type="entry name" value="MYOSIN_MOTOR"/>
    <property type="match status" value="1"/>
</dbReference>
<dbReference type="Proteomes" id="UP001439008">
    <property type="component" value="Unassembled WGS sequence"/>
</dbReference>
<keyword evidence="2 6" id="KW-0067">ATP-binding</keyword>
<accession>A0ABV2AMX8</accession>
<proteinExistence type="inferred from homology"/>
<dbReference type="Gene3D" id="3.40.850.10">
    <property type="entry name" value="Kinesin motor domain"/>
    <property type="match status" value="1"/>
</dbReference>
<evidence type="ECO:0000256" key="5">
    <source>
        <dbReference type="ARBA" id="ARBA00023203"/>
    </source>
</evidence>
<dbReference type="InterPro" id="IPR027417">
    <property type="entry name" value="P-loop_NTPase"/>
</dbReference>
<reference evidence="8 9" key="1">
    <citation type="journal article" date="2024" name="BMC Biol.">
        <title>Comparative genomics of Ascetosporea gives new insight into the evolutionary basis for animal parasitism in Rhizaria.</title>
        <authorList>
            <person name="Hiltunen Thoren M."/>
            <person name="Onut-Brannstrom I."/>
            <person name="Alfjorden A."/>
            <person name="Peckova H."/>
            <person name="Swords F."/>
            <person name="Hooper C."/>
            <person name="Holzer A.S."/>
            <person name="Bass D."/>
            <person name="Burki F."/>
        </authorList>
    </citation>
    <scope>NUCLEOTIDE SEQUENCE [LARGE SCALE GENOMIC DNA]</scope>
    <source>
        <strain evidence="8">20-A016</strain>
    </source>
</reference>
<evidence type="ECO:0000256" key="4">
    <source>
        <dbReference type="ARBA" id="ARBA00023175"/>
    </source>
</evidence>
<sequence length="135" mass="14979">MDGVPDMTTLLYLEEDNVIHNLKVRFEKKSVYTNIGSILLSINPYVWIESLYGDKVMATYRKEPPSTNPHCYQIASRALNNLRATSENQSIIICGESGAGKTESAKCCISHLAKSRKSAASKNFVEQVISVNPLL</sequence>
<dbReference type="InterPro" id="IPR001609">
    <property type="entry name" value="Myosin_head_motor_dom-like"/>
</dbReference>
<evidence type="ECO:0000259" key="7">
    <source>
        <dbReference type="PROSITE" id="PS51456"/>
    </source>
</evidence>
<comment type="similarity">
    <text evidence="6">Belongs to the TRAFAC class myosin-kinesin ATPase superfamily. Myosin family.</text>
</comment>
<gene>
    <name evidence="8" type="ORF">MHBO_002595</name>
</gene>
<feature type="binding site" evidence="6">
    <location>
        <begin position="95"/>
        <end position="102"/>
    </location>
    <ligand>
        <name>ATP</name>
        <dbReference type="ChEBI" id="CHEBI:30616"/>
    </ligand>
</feature>
<keyword evidence="5 6" id="KW-0009">Actin-binding</keyword>
<dbReference type="EMBL" id="JBDODL010001002">
    <property type="protein sequence ID" value="MES1920990.1"/>
    <property type="molecule type" value="Genomic_DNA"/>
</dbReference>
<evidence type="ECO:0000256" key="6">
    <source>
        <dbReference type="PROSITE-ProRule" id="PRU00782"/>
    </source>
</evidence>
<name>A0ABV2AMX8_9EUKA</name>
<dbReference type="InterPro" id="IPR036961">
    <property type="entry name" value="Kinesin_motor_dom_sf"/>
</dbReference>
<dbReference type="PANTHER" id="PTHR13140">
    <property type="entry name" value="MYOSIN"/>
    <property type="match status" value="1"/>
</dbReference>
<keyword evidence="4 6" id="KW-0505">Motor protein</keyword>
<dbReference type="PANTHER" id="PTHR13140:SF706">
    <property type="entry name" value="DILUTE CLASS UNCONVENTIONAL MYOSIN, ISOFORM C"/>
    <property type="match status" value="1"/>
</dbReference>
<evidence type="ECO:0000313" key="8">
    <source>
        <dbReference type="EMBL" id="MES1920990.1"/>
    </source>
</evidence>
<keyword evidence="1 6" id="KW-0547">Nucleotide-binding</keyword>